<gene>
    <name evidence="1" type="ORF">CAPTEDRAFT_190968</name>
</gene>
<dbReference type="AlphaFoldDB" id="R7TIZ5"/>
<reference evidence="1 3" key="2">
    <citation type="journal article" date="2013" name="Nature">
        <title>Insights into bilaterian evolution from three spiralian genomes.</title>
        <authorList>
            <person name="Simakov O."/>
            <person name="Marletaz F."/>
            <person name="Cho S.J."/>
            <person name="Edsinger-Gonzales E."/>
            <person name="Havlak P."/>
            <person name="Hellsten U."/>
            <person name="Kuo D.H."/>
            <person name="Larsson T."/>
            <person name="Lv J."/>
            <person name="Arendt D."/>
            <person name="Savage R."/>
            <person name="Osoegawa K."/>
            <person name="de Jong P."/>
            <person name="Grimwood J."/>
            <person name="Chapman J.A."/>
            <person name="Shapiro H."/>
            <person name="Aerts A."/>
            <person name="Otillar R.P."/>
            <person name="Terry A.Y."/>
            <person name="Boore J.L."/>
            <person name="Grigoriev I.V."/>
            <person name="Lindberg D.R."/>
            <person name="Seaver E.C."/>
            <person name="Weisblat D.A."/>
            <person name="Putnam N.H."/>
            <person name="Rokhsar D.S."/>
        </authorList>
    </citation>
    <scope>NUCLEOTIDE SEQUENCE</scope>
    <source>
        <strain evidence="1 3">I ESC-2004</strain>
    </source>
</reference>
<dbReference type="EMBL" id="KB309617">
    <property type="protein sequence ID" value="ELT93788.1"/>
    <property type="molecule type" value="Genomic_DNA"/>
</dbReference>
<keyword evidence="3" id="KW-1185">Reference proteome</keyword>
<dbReference type="EMBL" id="AMQN01002581">
    <property type="status" value="NOT_ANNOTATED_CDS"/>
    <property type="molecule type" value="Genomic_DNA"/>
</dbReference>
<evidence type="ECO:0000313" key="3">
    <source>
        <dbReference type="Proteomes" id="UP000014760"/>
    </source>
</evidence>
<dbReference type="Proteomes" id="UP000014760">
    <property type="component" value="Unassembled WGS sequence"/>
</dbReference>
<proteinExistence type="predicted"/>
<evidence type="ECO:0000313" key="2">
    <source>
        <dbReference type="EnsemblMetazoa" id="CapteP190968"/>
    </source>
</evidence>
<reference evidence="3" key="1">
    <citation type="submission" date="2012-12" db="EMBL/GenBank/DDBJ databases">
        <authorList>
            <person name="Hellsten U."/>
            <person name="Grimwood J."/>
            <person name="Chapman J.A."/>
            <person name="Shapiro H."/>
            <person name="Aerts A."/>
            <person name="Otillar R.P."/>
            <person name="Terry A.Y."/>
            <person name="Boore J.L."/>
            <person name="Simakov O."/>
            <person name="Marletaz F."/>
            <person name="Cho S.-J."/>
            <person name="Edsinger-Gonzales E."/>
            <person name="Havlak P."/>
            <person name="Kuo D.-H."/>
            <person name="Larsson T."/>
            <person name="Lv J."/>
            <person name="Arendt D."/>
            <person name="Savage R."/>
            <person name="Osoegawa K."/>
            <person name="de Jong P."/>
            <person name="Lindberg D.R."/>
            <person name="Seaver E.C."/>
            <person name="Weisblat D.A."/>
            <person name="Putnam N.H."/>
            <person name="Grigoriev I.V."/>
            <person name="Rokhsar D.S."/>
        </authorList>
    </citation>
    <scope>NUCLEOTIDE SEQUENCE</scope>
    <source>
        <strain evidence="3">I ESC-2004</strain>
    </source>
</reference>
<protein>
    <submittedName>
        <fullName evidence="1 2">Uncharacterized protein</fullName>
    </submittedName>
</protein>
<dbReference type="EnsemblMetazoa" id="CapteT190968">
    <property type="protein sequence ID" value="CapteP190968"/>
    <property type="gene ID" value="CapteG190968"/>
</dbReference>
<accession>R7TIZ5</accession>
<evidence type="ECO:0000313" key="1">
    <source>
        <dbReference type="EMBL" id="ELT93788.1"/>
    </source>
</evidence>
<name>R7TIZ5_CAPTE</name>
<organism evidence="1">
    <name type="scientific">Capitella teleta</name>
    <name type="common">Polychaete worm</name>
    <dbReference type="NCBI Taxonomy" id="283909"/>
    <lineage>
        <taxon>Eukaryota</taxon>
        <taxon>Metazoa</taxon>
        <taxon>Spiralia</taxon>
        <taxon>Lophotrochozoa</taxon>
        <taxon>Annelida</taxon>
        <taxon>Polychaeta</taxon>
        <taxon>Sedentaria</taxon>
        <taxon>Scolecida</taxon>
        <taxon>Capitellidae</taxon>
        <taxon>Capitella</taxon>
    </lineage>
</organism>
<dbReference type="HOGENOM" id="CLU_089438_1_0_1"/>
<reference evidence="2" key="3">
    <citation type="submission" date="2015-06" db="UniProtKB">
        <authorList>
            <consortium name="EnsemblMetazoa"/>
        </authorList>
    </citation>
    <scope>IDENTIFICATION</scope>
</reference>
<sequence>MQEEKVKNDVIIAKVQENNDNVTMVTSLCDKIGFSTKPVDVKRIGKKTNDRHHLLKVPFNSNFDARAFCAQYHPAKRNDENIPVMRLRLGKAKTEQDALKRNNDLVYKMNQKAKEEDAGCVSYSLRGIEDIWKFAADDLG</sequence>